<dbReference type="GO" id="GO:0015074">
    <property type="term" value="P:DNA integration"/>
    <property type="evidence" value="ECO:0007669"/>
    <property type="project" value="InterPro"/>
</dbReference>
<dbReference type="InterPro" id="IPR050900">
    <property type="entry name" value="Transposase_IS3/IS150/IS904"/>
</dbReference>
<dbReference type="InterPro" id="IPR012337">
    <property type="entry name" value="RNaseH-like_sf"/>
</dbReference>
<gene>
    <name evidence="2" type="ordered locus">lpg0146</name>
</gene>
<dbReference type="SUPFAM" id="SSF53098">
    <property type="entry name" value="Ribonuclease H-like"/>
    <property type="match status" value="1"/>
</dbReference>
<dbReference type="Proteomes" id="UP000000609">
    <property type="component" value="Chromosome"/>
</dbReference>
<dbReference type="PaxDb" id="272624-lpg0146"/>
<evidence type="ECO:0000259" key="1">
    <source>
        <dbReference type="Pfam" id="PF13333"/>
    </source>
</evidence>
<keyword evidence="3" id="KW-1185">Reference proteome</keyword>
<dbReference type="HOGENOM" id="CLU_027402_41_5_6"/>
<dbReference type="PANTHER" id="PTHR46889">
    <property type="entry name" value="TRANSPOSASE INSF FOR INSERTION SEQUENCE IS3B-RELATED"/>
    <property type="match status" value="1"/>
</dbReference>
<sequence length="77" mass="9405">MSKKGDCWDNSVAESFFSRLKDELVHWRNYQTRREAKQDILDYMTMFYNNQKLHSSLDYLSPNQFENRYWGLMKKVA</sequence>
<dbReference type="AlphaFoldDB" id="Q5ZZ65"/>
<name>Q5ZZ65_LEGPH</name>
<dbReference type="Pfam" id="PF13333">
    <property type="entry name" value="rve_2"/>
    <property type="match status" value="1"/>
</dbReference>
<dbReference type="InterPro" id="IPR036397">
    <property type="entry name" value="RNaseH_sf"/>
</dbReference>
<evidence type="ECO:0000313" key="3">
    <source>
        <dbReference type="Proteomes" id="UP000000609"/>
    </source>
</evidence>
<dbReference type="STRING" id="272624.lpg0146"/>
<dbReference type="PANTHER" id="PTHR46889:SF4">
    <property type="entry name" value="TRANSPOSASE INSO FOR INSERTION SEQUENCE ELEMENT IS911B-RELATED"/>
    <property type="match status" value="1"/>
</dbReference>
<feature type="domain" description="Integrase catalytic" evidence="1">
    <location>
        <begin position="14"/>
        <end position="68"/>
    </location>
</feature>
<organism evidence="2 3">
    <name type="scientific">Legionella pneumophila subsp. pneumophila (strain Philadelphia 1 / ATCC 33152 / DSM 7513)</name>
    <dbReference type="NCBI Taxonomy" id="272624"/>
    <lineage>
        <taxon>Bacteria</taxon>
        <taxon>Pseudomonadati</taxon>
        <taxon>Pseudomonadota</taxon>
        <taxon>Gammaproteobacteria</taxon>
        <taxon>Legionellales</taxon>
        <taxon>Legionellaceae</taxon>
        <taxon>Legionella</taxon>
    </lineage>
</organism>
<dbReference type="eggNOG" id="COG2801">
    <property type="taxonomic scope" value="Bacteria"/>
</dbReference>
<evidence type="ECO:0000313" key="2">
    <source>
        <dbReference type="EMBL" id="AAU26253.1"/>
    </source>
</evidence>
<dbReference type="GO" id="GO:0003676">
    <property type="term" value="F:nucleic acid binding"/>
    <property type="evidence" value="ECO:0007669"/>
    <property type="project" value="InterPro"/>
</dbReference>
<dbReference type="PATRIC" id="fig|272624.6.peg.154"/>
<dbReference type="InterPro" id="IPR001584">
    <property type="entry name" value="Integrase_cat-core"/>
</dbReference>
<reference evidence="2 3" key="1">
    <citation type="journal article" date="2004" name="Science">
        <title>The genomic sequence of the accidental pathogen Legionella pneumophila.</title>
        <authorList>
            <person name="Chien M."/>
            <person name="Morozova I."/>
            <person name="Shi S."/>
            <person name="Sheng H."/>
            <person name="Chen J."/>
            <person name="Gomez S.M."/>
            <person name="Asamani G."/>
            <person name="Hill K."/>
            <person name="Nuara J."/>
            <person name="Feder M."/>
            <person name="Rineer J."/>
            <person name="Greenberg J.J."/>
            <person name="Steshenko V."/>
            <person name="Park S.H."/>
            <person name="Zhao B."/>
            <person name="Teplitskaya E."/>
            <person name="Edwards J.R."/>
            <person name="Pampou S."/>
            <person name="Georghiou A."/>
            <person name="Chou I.C."/>
            <person name="Iannuccilli W."/>
            <person name="Ulz M.E."/>
            <person name="Kim D.H."/>
            <person name="Geringer-Sameth A."/>
            <person name="Goldsberry C."/>
            <person name="Morozov P."/>
            <person name="Fischer S.G."/>
            <person name="Segal G."/>
            <person name="Qu X."/>
            <person name="Rzhetsky A."/>
            <person name="Zhang P."/>
            <person name="Cayanis E."/>
            <person name="De Jong P.J."/>
            <person name="Ju J."/>
            <person name="Kalachikov S."/>
            <person name="Shuman H.A."/>
            <person name="Russo J.J."/>
        </authorList>
    </citation>
    <scope>NUCLEOTIDE SEQUENCE [LARGE SCALE GENOMIC DNA]</scope>
    <source>
        <strain evidence="3">Philadelphia 1 / ATCC 33152 / DSM 7513</strain>
    </source>
</reference>
<accession>Q5ZZ65</accession>
<dbReference type="OrthoDB" id="9813126at2"/>
<dbReference type="EMBL" id="AE017354">
    <property type="protein sequence ID" value="AAU26253.1"/>
    <property type="molecule type" value="Genomic_DNA"/>
</dbReference>
<proteinExistence type="predicted"/>
<dbReference type="Gene3D" id="3.30.420.10">
    <property type="entry name" value="Ribonuclease H-like superfamily/Ribonuclease H"/>
    <property type="match status" value="1"/>
</dbReference>
<dbReference type="KEGG" id="lpn:lpg0146"/>
<protein>
    <submittedName>
        <fullName evidence="2">Transposase B, TnpA</fullName>
    </submittedName>
</protein>